<protein>
    <submittedName>
        <fullName evidence="2">Uncharacterized protein LOC105129489 isoform X4</fullName>
    </submittedName>
</protein>
<sequence>MAMERSFLRTFLLPPCWGSWPPPSWPPDTTSGKSQQLKEIQTSSHD</sequence>
<feature type="compositionally biased region" description="Polar residues" evidence="1">
    <location>
        <begin position="28"/>
        <end position="46"/>
    </location>
</feature>
<organism evidence="2">
    <name type="scientific">Rhizophora mucronata</name>
    <name type="common">Asiatic mangrove</name>
    <dbReference type="NCBI Taxonomy" id="61149"/>
    <lineage>
        <taxon>Eukaryota</taxon>
        <taxon>Viridiplantae</taxon>
        <taxon>Streptophyta</taxon>
        <taxon>Embryophyta</taxon>
        <taxon>Tracheophyta</taxon>
        <taxon>Spermatophyta</taxon>
        <taxon>Magnoliopsida</taxon>
        <taxon>eudicotyledons</taxon>
        <taxon>Gunneridae</taxon>
        <taxon>Pentapetalae</taxon>
        <taxon>rosids</taxon>
        <taxon>fabids</taxon>
        <taxon>Malpighiales</taxon>
        <taxon>Rhizophoraceae</taxon>
        <taxon>Rhizophora</taxon>
    </lineage>
</organism>
<dbReference type="AlphaFoldDB" id="A0A2P2KML7"/>
<evidence type="ECO:0000256" key="1">
    <source>
        <dbReference type="SAM" id="MobiDB-lite"/>
    </source>
</evidence>
<accession>A0A2P2KML7</accession>
<reference evidence="2" key="1">
    <citation type="submission" date="2018-02" db="EMBL/GenBank/DDBJ databases">
        <title>Rhizophora mucronata_Transcriptome.</title>
        <authorList>
            <person name="Meera S.P."/>
            <person name="Sreeshan A."/>
            <person name="Augustine A."/>
        </authorList>
    </citation>
    <scope>NUCLEOTIDE SEQUENCE</scope>
    <source>
        <tissue evidence="2">Leaf</tissue>
    </source>
</reference>
<proteinExistence type="predicted"/>
<dbReference type="EMBL" id="GGEC01026451">
    <property type="protein sequence ID" value="MBX06935.1"/>
    <property type="molecule type" value="Transcribed_RNA"/>
</dbReference>
<evidence type="ECO:0000313" key="2">
    <source>
        <dbReference type="EMBL" id="MBX06935.1"/>
    </source>
</evidence>
<feature type="region of interest" description="Disordered" evidence="1">
    <location>
        <begin position="22"/>
        <end position="46"/>
    </location>
</feature>
<name>A0A2P2KML7_RHIMU</name>